<dbReference type="FunFam" id="3.30.230.80:FF:000001">
    <property type="entry name" value="Heat shock protein 90 alpha"/>
    <property type="match status" value="1"/>
</dbReference>
<name>A0AAD4XEM0_9MAGN</name>
<feature type="region of interest" description="Disordered" evidence="5">
    <location>
        <begin position="1073"/>
        <end position="1101"/>
    </location>
</feature>
<dbReference type="NCBIfam" id="NF003555">
    <property type="entry name" value="PRK05218.1"/>
    <property type="match status" value="1"/>
</dbReference>
<organism evidence="6 7">
    <name type="scientific">Papaver atlanticum</name>
    <dbReference type="NCBI Taxonomy" id="357466"/>
    <lineage>
        <taxon>Eukaryota</taxon>
        <taxon>Viridiplantae</taxon>
        <taxon>Streptophyta</taxon>
        <taxon>Embryophyta</taxon>
        <taxon>Tracheophyta</taxon>
        <taxon>Spermatophyta</taxon>
        <taxon>Magnoliopsida</taxon>
        <taxon>Ranunculales</taxon>
        <taxon>Papaveraceae</taxon>
        <taxon>Papaveroideae</taxon>
        <taxon>Papaver</taxon>
    </lineage>
</organism>
<comment type="similarity">
    <text evidence="1">Belongs to the heat shock protein 90 family.</text>
</comment>
<dbReference type="InterPro" id="IPR001404">
    <property type="entry name" value="Hsp90_fam"/>
</dbReference>
<evidence type="ECO:0000313" key="6">
    <source>
        <dbReference type="EMBL" id="KAI3909669.1"/>
    </source>
</evidence>
<dbReference type="AlphaFoldDB" id="A0AAD4XEM0"/>
<dbReference type="GO" id="GO:0051082">
    <property type="term" value="F:unfolded protein binding"/>
    <property type="evidence" value="ECO:0007669"/>
    <property type="project" value="InterPro"/>
</dbReference>
<dbReference type="Gene3D" id="3.40.50.11260">
    <property type="match status" value="2"/>
</dbReference>
<dbReference type="InterPro" id="IPR037196">
    <property type="entry name" value="HSP90_C"/>
</dbReference>
<accession>A0AAD4XEM0</accession>
<keyword evidence="3" id="KW-0067">ATP-binding</keyword>
<keyword evidence="4" id="KW-0143">Chaperone</keyword>
<dbReference type="Gene3D" id="3.30.230.80">
    <property type="match status" value="1"/>
</dbReference>
<gene>
    <name evidence="6" type="ORF">MKW98_014086</name>
</gene>
<reference evidence="6" key="1">
    <citation type="submission" date="2022-04" db="EMBL/GenBank/DDBJ databases">
        <title>A functionally conserved STORR gene fusion in Papaver species that diverged 16.8 million years ago.</title>
        <authorList>
            <person name="Catania T."/>
        </authorList>
    </citation>
    <scope>NUCLEOTIDE SEQUENCE</scope>
    <source>
        <strain evidence="6">S-188037</strain>
    </source>
</reference>
<keyword evidence="2" id="KW-0547">Nucleotide-binding</keyword>
<dbReference type="PANTHER" id="PTHR11528">
    <property type="entry name" value="HEAT SHOCK PROTEIN 90 FAMILY MEMBER"/>
    <property type="match status" value="1"/>
</dbReference>
<dbReference type="Gene3D" id="1.20.120.790">
    <property type="entry name" value="Heat shock protein 90, C-terminal domain"/>
    <property type="match status" value="1"/>
</dbReference>
<dbReference type="FunFam" id="1.20.120.790:FF:000001">
    <property type="entry name" value="Heat shock protein 90 alpha"/>
    <property type="match status" value="1"/>
</dbReference>
<dbReference type="SUPFAM" id="SSF110942">
    <property type="entry name" value="HSP90 C-terminal domain"/>
    <property type="match status" value="1"/>
</dbReference>
<dbReference type="InterPro" id="IPR020568">
    <property type="entry name" value="Ribosomal_Su5_D2-typ_SF"/>
</dbReference>
<dbReference type="Pfam" id="PF00183">
    <property type="entry name" value="HSP90"/>
    <property type="match status" value="2"/>
</dbReference>
<evidence type="ECO:0000256" key="4">
    <source>
        <dbReference type="ARBA" id="ARBA00023186"/>
    </source>
</evidence>
<dbReference type="GO" id="GO:0140662">
    <property type="term" value="F:ATP-dependent protein folding chaperone"/>
    <property type="evidence" value="ECO:0007669"/>
    <property type="project" value="InterPro"/>
</dbReference>
<dbReference type="HAMAP" id="MF_00505">
    <property type="entry name" value="HSP90"/>
    <property type="match status" value="1"/>
</dbReference>
<dbReference type="SUPFAM" id="SSF54211">
    <property type="entry name" value="Ribosomal protein S5 domain 2-like"/>
    <property type="match status" value="1"/>
</dbReference>
<evidence type="ECO:0000256" key="1">
    <source>
        <dbReference type="ARBA" id="ARBA00008239"/>
    </source>
</evidence>
<feature type="compositionally biased region" description="Acidic residues" evidence="5">
    <location>
        <begin position="655"/>
        <end position="665"/>
    </location>
</feature>
<dbReference type="Proteomes" id="UP001202328">
    <property type="component" value="Unassembled WGS sequence"/>
</dbReference>
<dbReference type="GO" id="GO:0016887">
    <property type="term" value="F:ATP hydrolysis activity"/>
    <property type="evidence" value="ECO:0007669"/>
    <property type="project" value="InterPro"/>
</dbReference>
<dbReference type="Gene3D" id="3.30.565.10">
    <property type="entry name" value="Histidine kinase-like ATPase, C-terminal domain"/>
    <property type="match status" value="1"/>
</dbReference>
<protein>
    <recommendedName>
        <fullName evidence="8">Histidine kinase/HSP90-like ATPase domain-containing protein</fullName>
    </recommendedName>
</protein>
<comment type="caution">
    <text evidence="6">The sequence shown here is derived from an EMBL/GenBank/DDBJ whole genome shotgun (WGS) entry which is preliminary data.</text>
</comment>
<evidence type="ECO:0000313" key="7">
    <source>
        <dbReference type="Proteomes" id="UP001202328"/>
    </source>
</evidence>
<feature type="region of interest" description="Disordered" evidence="5">
    <location>
        <begin position="298"/>
        <end position="343"/>
    </location>
</feature>
<evidence type="ECO:0008006" key="8">
    <source>
        <dbReference type="Google" id="ProtNLM"/>
    </source>
</evidence>
<evidence type="ECO:0000256" key="3">
    <source>
        <dbReference type="ARBA" id="ARBA00022840"/>
    </source>
</evidence>
<dbReference type="EMBL" id="JAJJMB010010315">
    <property type="protein sequence ID" value="KAI3909669.1"/>
    <property type="molecule type" value="Genomic_DNA"/>
</dbReference>
<evidence type="ECO:0000256" key="5">
    <source>
        <dbReference type="SAM" id="MobiDB-lite"/>
    </source>
</evidence>
<keyword evidence="7" id="KW-1185">Reference proteome</keyword>
<dbReference type="GO" id="GO:0005524">
    <property type="term" value="F:ATP binding"/>
    <property type="evidence" value="ECO:0007669"/>
    <property type="project" value="UniProtKB-KW"/>
</dbReference>
<feature type="compositionally biased region" description="Basic and acidic residues" evidence="5">
    <location>
        <begin position="666"/>
        <end position="685"/>
    </location>
</feature>
<sequence>MGSGVPVQHYNLRSANPYSTSLHDLNTVDGHRDIDGIGGADAVTEDSLDNEDGSNSVDCISDSYKNSIRMYGVDVEDDRSTFETSESSRTMVDMLTTDDVLPIETTRARFLQVIVDNFITDHVIELPDSEHDYSVQCGEDKQNKRKSGEARYEGDPRFALPLMYVANLYENLVHNVNRRLASLGGIRDSTKTIGVALEAAGGLYRKLAKKYPRKGTYSYKRRELATSLETRARFPELVINEEKRVRFVVVNGLEIVEKPNNMPVEDAEWFKRLTGRSEVAISDRDYKFYTPRHKNRRVASNPVSNIPGLPAFSGVDNSPMASSPGFRPLSDPQNQQQSQVKHHIQPLSLQSQFHHLHQTHHQTMHQNQHASHFSHPHQCSPTHLPEISHSHQLPSVSQHMACLQSLTGNHMGGRMHVLHTIPAKYCDECGAPYLRESSKFCSECGVKSLFAWENRKLESDSPSTDSNQGRKRLVDLSSAVNERNFPPSFVVKQSDSQPELFIHVIPDKGNNTLTLIDSGIGMTKPDLVNNLGTIARSGTKEFMEALAAGADGSMIGQFGVGFYSAYLVADKVIVTTKHNDDEQYVWESQAGGSFTVTRDTSGEVLGRGTKITLVLKDDQLEYLEECRLKDLVKKHSEFISYPISLWTEKTTEKEISDDEDEEMKDEEGKVEEVDEEKEKAEKKKKTMKEVSHEWEVMNKQKPIWMRKPDEITKEYAAFYKSLTNDWEEHLAVKHFEVEGQLEFKAVLFVPKRAPFDLFDTKKKPNNIKLYVRRVFIMDNCEDLIPEYLSFVKGIVDSEDLPLNISREMLQQNKILKVIRKNLVKKCLELFFEIAENKEDYTKFYEAFSKNLKLGIHEDSTNKSKIADLLRYHSTKSGDEMTSLKDQVTRMKEGQNDIFYITVLYMVDAIDEYAVGQLKDYEGKKLVSATKEGLKLEESEDEKKKAETLKEKFEGLCKVIKEVLGDRVEKVVVSERVYGWTANMERIMKAQALRDSSTAGYMASKKTMEINPENSIMEELRKRADADKNDKSVKDLVLLLFETALLTSGFSLEEPTTFGNRIHRMLKLGLSIDEESADTEADAEMPELVEDDAEGSNMEEVD</sequence>
<dbReference type="PRINTS" id="PR00775">
    <property type="entry name" value="HEATSHOCK90"/>
</dbReference>
<dbReference type="InterPro" id="IPR036890">
    <property type="entry name" value="HATPase_C_sf"/>
</dbReference>
<dbReference type="InterPro" id="IPR020575">
    <property type="entry name" value="Hsp90_N"/>
</dbReference>
<proteinExistence type="inferred from homology"/>
<dbReference type="CDD" id="cd16927">
    <property type="entry name" value="HATPase_Hsp90-like"/>
    <property type="match status" value="1"/>
</dbReference>
<dbReference type="Pfam" id="PF13589">
    <property type="entry name" value="HATPase_c_3"/>
    <property type="match status" value="1"/>
</dbReference>
<feature type="region of interest" description="Disordered" evidence="5">
    <location>
        <begin position="652"/>
        <end position="685"/>
    </location>
</feature>
<dbReference type="FunFam" id="3.30.565.10:FF:000005">
    <property type="entry name" value="Heat shock protein 90"/>
    <property type="match status" value="1"/>
</dbReference>
<dbReference type="SUPFAM" id="SSF55874">
    <property type="entry name" value="ATPase domain of HSP90 chaperone/DNA topoisomerase II/histidine kinase"/>
    <property type="match status" value="1"/>
</dbReference>
<evidence type="ECO:0000256" key="2">
    <source>
        <dbReference type="ARBA" id="ARBA00022741"/>
    </source>
</evidence>